<name>A0A7S2DYQ6_9DINO</name>
<protein>
    <submittedName>
        <fullName evidence="2">Uncharacterized protein</fullName>
    </submittedName>
</protein>
<sequence>MAPKRASLDAGDAPQRSAKRRQTMATMRAVKCATNEDLVDFVHMIWTKYPALREEVREFFVTVEGVLDEFGAAAKEFQRKFRAVYGEDSLADPLVNFVKDAQKKMARETDVTPFELRTFLADFIFITREMKLKEIKDPRCTAAKNRVLEAVMRAKQMLS</sequence>
<evidence type="ECO:0000256" key="1">
    <source>
        <dbReference type="SAM" id="MobiDB-lite"/>
    </source>
</evidence>
<accession>A0A7S2DYQ6</accession>
<reference evidence="2" key="1">
    <citation type="submission" date="2021-01" db="EMBL/GenBank/DDBJ databases">
        <authorList>
            <person name="Corre E."/>
            <person name="Pelletier E."/>
            <person name="Niang G."/>
            <person name="Scheremetjew M."/>
            <person name="Finn R."/>
            <person name="Kale V."/>
            <person name="Holt S."/>
            <person name="Cochrane G."/>
            <person name="Meng A."/>
            <person name="Brown T."/>
            <person name="Cohen L."/>
        </authorList>
    </citation>
    <scope>NUCLEOTIDE SEQUENCE</scope>
    <source>
        <strain evidence="2">CCMP2222</strain>
    </source>
</reference>
<dbReference type="AlphaFoldDB" id="A0A7S2DYQ6"/>
<evidence type="ECO:0000313" key="2">
    <source>
        <dbReference type="EMBL" id="CAD9466677.1"/>
    </source>
</evidence>
<feature type="region of interest" description="Disordered" evidence="1">
    <location>
        <begin position="1"/>
        <end position="22"/>
    </location>
</feature>
<organism evidence="2">
    <name type="scientific">Alexandrium andersonii</name>
    <dbReference type="NCBI Taxonomy" id="327968"/>
    <lineage>
        <taxon>Eukaryota</taxon>
        <taxon>Sar</taxon>
        <taxon>Alveolata</taxon>
        <taxon>Dinophyceae</taxon>
        <taxon>Gonyaulacales</taxon>
        <taxon>Pyrocystaceae</taxon>
        <taxon>Alexandrium</taxon>
    </lineage>
</organism>
<gene>
    <name evidence="2" type="ORF">AAND1436_LOCUS29714</name>
</gene>
<dbReference type="EMBL" id="HBGQ01061530">
    <property type="protein sequence ID" value="CAD9466677.1"/>
    <property type="molecule type" value="Transcribed_RNA"/>
</dbReference>
<proteinExistence type="predicted"/>